<evidence type="ECO:0000313" key="2">
    <source>
        <dbReference type="EMBL" id="USV58785.1"/>
    </source>
</evidence>
<feature type="transmembrane region" description="Helical" evidence="1">
    <location>
        <begin position="76"/>
        <end position="98"/>
    </location>
</feature>
<protein>
    <submittedName>
        <fullName evidence="2">Uncharacterized protein</fullName>
    </submittedName>
</protein>
<keyword evidence="3" id="KW-1185">Reference proteome</keyword>
<keyword evidence="1" id="KW-0472">Membrane</keyword>
<dbReference type="RefSeq" id="WP_252995931.1">
    <property type="nucleotide sequence ID" value="NZ_CP099717.1"/>
</dbReference>
<organism evidence="2 3">
    <name type="scientific">Aeromonas encheleia</name>
    <dbReference type="NCBI Taxonomy" id="73010"/>
    <lineage>
        <taxon>Bacteria</taxon>
        <taxon>Pseudomonadati</taxon>
        <taxon>Pseudomonadota</taxon>
        <taxon>Gammaproteobacteria</taxon>
        <taxon>Aeromonadales</taxon>
        <taxon>Aeromonadaceae</taxon>
        <taxon>Aeromonas</taxon>
    </lineage>
</organism>
<feature type="transmembrane region" description="Helical" evidence="1">
    <location>
        <begin position="30"/>
        <end position="55"/>
    </location>
</feature>
<keyword evidence="1" id="KW-1133">Transmembrane helix</keyword>
<sequence>MKRYLVIAAVLFLLITLNLIWTGKAPHLGFWGYVCTLVFGTLFTAGGMMGGELFRRFSKPDIIIVDGSQSLFGQKLFWLAGPQAIGALGGFIAFQGFMKNVLGYMV</sequence>
<reference evidence="2" key="1">
    <citation type="submission" date="2022-06" db="EMBL/GenBank/DDBJ databases">
        <title>Complete Genome of Aeromonas sp. Strain SOD01 Isolated from an Urban Freshwater Stream.</title>
        <authorList>
            <person name="Williams L.E."/>
            <person name="Brysgel T."/>
            <person name="Capestro E.M."/>
            <person name="Foltz G.V."/>
            <person name="Gardner A.E."/>
            <person name="Ingrassia J."/>
            <person name="Peterson E."/>
            <person name="Arruda J."/>
            <person name="Flaherty I."/>
            <person name="Hunt M."/>
            <person name="Pappas G."/>
            <person name="Ramsaran S."/>
            <person name="Rocha M."/>
        </authorList>
    </citation>
    <scope>NUCLEOTIDE SEQUENCE</scope>
    <source>
        <strain evidence="2">SOD01</strain>
    </source>
</reference>
<accession>A0AAE9MHE0</accession>
<proteinExistence type="predicted"/>
<dbReference type="EMBL" id="CP099717">
    <property type="protein sequence ID" value="USV58785.1"/>
    <property type="molecule type" value="Genomic_DNA"/>
</dbReference>
<dbReference type="Proteomes" id="UP001056890">
    <property type="component" value="Chromosome"/>
</dbReference>
<evidence type="ECO:0000256" key="1">
    <source>
        <dbReference type="SAM" id="Phobius"/>
    </source>
</evidence>
<name>A0AAE9MHE0_9GAMM</name>
<dbReference type="AlphaFoldDB" id="A0AAE9MHE0"/>
<keyword evidence="1" id="KW-0812">Transmembrane</keyword>
<gene>
    <name evidence="2" type="ORF">NHF51_06470</name>
</gene>
<evidence type="ECO:0000313" key="3">
    <source>
        <dbReference type="Proteomes" id="UP001056890"/>
    </source>
</evidence>